<protein>
    <recommendedName>
        <fullName evidence="2">FAD-dependent oxidoreductase domain-containing protein 1</fullName>
    </recommendedName>
</protein>
<dbReference type="GO" id="GO:0016491">
    <property type="term" value="F:oxidoreductase activity"/>
    <property type="evidence" value="ECO:0007669"/>
    <property type="project" value="UniProtKB-KW"/>
</dbReference>
<gene>
    <name evidence="6" type="ORF">WJX84_009750</name>
</gene>
<dbReference type="Gene3D" id="3.30.9.10">
    <property type="entry name" value="D-Amino Acid Oxidase, subunit A, domain 2"/>
    <property type="match status" value="1"/>
</dbReference>
<feature type="domain" description="FAD dependent oxidoreductase" evidence="5">
    <location>
        <begin position="434"/>
        <end position="485"/>
    </location>
</feature>
<dbReference type="Gene3D" id="3.50.50.60">
    <property type="entry name" value="FAD/NAD(P)-binding domain"/>
    <property type="match status" value="2"/>
</dbReference>
<dbReference type="GO" id="GO:0005737">
    <property type="term" value="C:cytoplasm"/>
    <property type="evidence" value="ECO:0007669"/>
    <property type="project" value="TreeGrafter"/>
</dbReference>
<proteinExistence type="predicted"/>
<feature type="domain" description="FAD dependent oxidoreductase" evidence="5">
    <location>
        <begin position="47"/>
        <end position="409"/>
    </location>
</feature>
<keyword evidence="7" id="KW-1185">Reference proteome</keyword>
<reference evidence="6 7" key="1">
    <citation type="journal article" date="2024" name="Nat. Commun.">
        <title>Phylogenomics reveals the evolutionary origins of lichenization in chlorophyte algae.</title>
        <authorList>
            <person name="Puginier C."/>
            <person name="Libourel C."/>
            <person name="Otte J."/>
            <person name="Skaloud P."/>
            <person name="Haon M."/>
            <person name="Grisel S."/>
            <person name="Petersen M."/>
            <person name="Berrin J.G."/>
            <person name="Delaux P.M."/>
            <person name="Dal Grande F."/>
            <person name="Keller J."/>
        </authorList>
    </citation>
    <scope>NUCLEOTIDE SEQUENCE [LARGE SCALE GENOMIC DNA]</scope>
    <source>
        <strain evidence="6 7">SAG 2523</strain>
    </source>
</reference>
<dbReference type="InterPro" id="IPR036188">
    <property type="entry name" value="FAD/NAD-bd_sf"/>
</dbReference>
<evidence type="ECO:0000256" key="3">
    <source>
        <dbReference type="ARBA" id="ARBA00046185"/>
    </source>
</evidence>
<evidence type="ECO:0000313" key="7">
    <source>
        <dbReference type="Proteomes" id="UP001485043"/>
    </source>
</evidence>
<organism evidence="6 7">
    <name type="scientific">Apatococcus fuscideae</name>
    <dbReference type="NCBI Taxonomy" id="2026836"/>
    <lineage>
        <taxon>Eukaryota</taxon>
        <taxon>Viridiplantae</taxon>
        <taxon>Chlorophyta</taxon>
        <taxon>core chlorophytes</taxon>
        <taxon>Trebouxiophyceae</taxon>
        <taxon>Chlorellales</taxon>
        <taxon>Chlorellaceae</taxon>
        <taxon>Apatococcus</taxon>
    </lineage>
</organism>
<dbReference type="SUPFAM" id="SSF51905">
    <property type="entry name" value="FAD/NAD(P)-binding domain"/>
    <property type="match status" value="1"/>
</dbReference>
<comment type="caution">
    <text evidence="6">The sequence shown here is derived from an EMBL/GenBank/DDBJ whole genome shotgun (WGS) entry which is preliminary data.</text>
</comment>
<evidence type="ECO:0000256" key="2">
    <source>
        <dbReference type="ARBA" id="ARBA00039785"/>
    </source>
</evidence>
<dbReference type="PANTHER" id="PTHR13847:SF287">
    <property type="entry name" value="FAD-DEPENDENT OXIDOREDUCTASE DOMAIN-CONTAINING PROTEIN 1"/>
    <property type="match status" value="1"/>
</dbReference>
<dbReference type="AlphaFoldDB" id="A0AAW1SX70"/>
<sequence>MNSPHRQAGHIFPEPGKLPFLKSVHLHKGRLKQKQPVKAAASRVQTDFAVVGGGIIGLCIAHAILQRDESASVALIEKGGLCAGATGAGQGYVWMGHRDPASLLWSLAARSKHLWQSLVSSDPAWRRAIEWQDIGSILLGRTQDEEAGLEARQAMLEAVCVSATLLDGAQLQRLEPSLAVPRGASGLLVASDAQLNGRRAAETLLKACERLAGPCHRFQSLLQEPVTHVELSDSDAQPQIVHTRSCRVEARQGLVLAAGAWTGQLLDAALSAPPTWAPLFRPRKGHLLELQPPASMPPLQHGLMEVSYTQHYAQPSAAEAGHDDRAAAIRGDQLGVTFTATPSASGSLLLGSSREFGGWDTSPCPNTVQAILSHAEQYLPRLGRSPGMDALHSAGSRSGLDPSEPRPDGSGLQEADEEGPLRRGGSAVQTAETLAEGLLARVGLRPYVTGGVPLIGPLPGFPHVVVAAGHEGSGLTLGPATAELVMRHIAAGKSERGPSELCSGAAGLSSIDAAKFYPAQAICSKATTL</sequence>
<dbReference type="EMBL" id="JALJOV010000816">
    <property type="protein sequence ID" value="KAK9861091.1"/>
    <property type="molecule type" value="Genomic_DNA"/>
</dbReference>
<comment type="function">
    <text evidence="3">Required for the assembly of the mitochondrial membrane respiratory chain NADH dehydrogenase (Complex I). Involved in mid-late stages of complex I assembly.</text>
</comment>
<evidence type="ECO:0000259" key="5">
    <source>
        <dbReference type="Pfam" id="PF01266"/>
    </source>
</evidence>
<dbReference type="SUPFAM" id="SSF54373">
    <property type="entry name" value="FAD-linked reductases, C-terminal domain"/>
    <property type="match status" value="1"/>
</dbReference>
<evidence type="ECO:0000256" key="1">
    <source>
        <dbReference type="ARBA" id="ARBA00023002"/>
    </source>
</evidence>
<keyword evidence="1" id="KW-0560">Oxidoreductase</keyword>
<evidence type="ECO:0000256" key="4">
    <source>
        <dbReference type="SAM" id="MobiDB-lite"/>
    </source>
</evidence>
<dbReference type="InterPro" id="IPR006076">
    <property type="entry name" value="FAD-dep_OxRdtase"/>
</dbReference>
<name>A0AAW1SX70_9CHLO</name>
<accession>A0AAW1SX70</accession>
<dbReference type="Proteomes" id="UP001485043">
    <property type="component" value="Unassembled WGS sequence"/>
</dbReference>
<dbReference type="Pfam" id="PF01266">
    <property type="entry name" value="DAO"/>
    <property type="match status" value="2"/>
</dbReference>
<feature type="region of interest" description="Disordered" evidence="4">
    <location>
        <begin position="383"/>
        <end position="428"/>
    </location>
</feature>
<dbReference type="PANTHER" id="PTHR13847">
    <property type="entry name" value="SARCOSINE DEHYDROGENASE-RELATED"/>
    <property type="match status" value="1"/>
</dbReference>
<evidence type="ECO:0000313" key="6">
    <source>
        <dbReference type="EMBL" id="KAK9861091.1"/>
    </source>
</evidence>